<dbReference type="AlphaFoldDB" id="A0A7W7NXZ8"/>
<proteinExistence type="predicted"/>
<name>A0A7W7NXZ8_9SPHN</name>
<keyword evidence="3" id="KW-1185">Reference proteome</keyword>
<organism evidence="2 3">
    <name type="scientific">Novosphingobium chloroacetimidivorans</name>
    <dbReference type="NCBI Taxonomy" id="1428314"/>
    <lineage>
        <taxon>Bacteria</taxon>
        <taxon>Pseudomonadati</taxon>
        <taxon>Pseudomonadota</taxon>
        <taxon>Alphaproteobacteria</taxon>
        <taxon>Sphingomonadales</taxon>
        <taxon>Sphingomonadaceae</taxon>
        <taxon>Novosphingobium</taxon>
    </lineage>
</organism>
<sequence>MAKGDDVVSENAMPDAAARDVAIAKASVHEAIGKLIGDDAERRRGAADKEASGFPPGKP</sequence>
<feature type="compositionally biased region" description="Basic and acidic residues" evidence="1">
    <location>
        <begin position="37"/>
        <end position="51"/>
    </location>
</feature>
<gene>
    <name evidence="2" type="ORF">HNO88_004262</name>
</gene>
<evidence type="ECO:0000313" key="2">
    <source>
        <dbReference type="EMBL" id="MBB4860916.1"/>
    </source>
</evidence>
<accession>A0A7W7NXZ8</accession>
<evidence type="ECO:0000256" key="1">
    <source>
        <dbReference type="SAM" id="MobiDB-lite"/>
    </source>
</evidence>
<dbReference type="RefSeq" id="WP_184250490.1">
    <property type="nucleotide sequence ID" value="NZ_JACHLR010000037.1"/>
</dbReference>
<reference evidence="2 3" key="1">
    <citation type="submission" date="2020-08" db="EMBL/GenBank/DDBJ databases">
        <title>Functional genomics of gut bacteria from endangered species of beetles.</title>
        <authorList>
            <person name="Carlos-Shanley C."/>
        </authorList>
    </citation>
    <scope>NUCLEOTIDE SEQUENCE [LARGE SCALE GENOMIC DNA]</scope>
    <source>
        <strain evidence="2 3">S00245</strain>
    </source>
</reference>
<protein>
    <submittedName>
        <fullName evidence="2">Uncharacterized protein YjbJ (UPF0337 family)</fullName>
    </submittedName>
</protein>
<comment type="caution">
    <text evidence="2">The sequence shown here is derived from an EMBL/GenBank/DDBJ whole genome shotgun (WGS) entry which is preliminary data.</text>
</comment>
<dbReference type="Proteomes" id="UP000555448">
    <property type="component" value="Unassembled WGS sequence"/>
</dbReference>
<evidence type="ECO:0000313" key="3">
    <source>
        <dbReference type="Proteomes" id="UP000555448"/>
    </source>
</evidence>
<feature type="region of interest" description="Disordered" evidence="1">
    <location>
        <begin position="37"/>
        <end position="59"/>
    </location>
</feature>
<dbReference type="EMBL" id="JACHLR010000037">
    <property type="protein sequence ID" value="MBB4860916.1"/>
    <property type="molecule type" value="Genomic_DNA"/>
</dbReference>